<reference evidence="3 4" key="1">
    <citation type="submission" date="2020-06" db="EMBL/GenBank/DDBJ databases">
        <authorList>
            <person name="Li R."/>
            <person name="Bekaert M."/>
        </authorList>
    </citation>
    <scope>NUCLEOTIDE SEQUENCE [LARGE SCALE GENOMIC DNA]</scope>
    <source>
        <strain evidence="4">wild</strain>
    </source>
</reference>
<dbReference type="InterPro" id="IPR006674">
    <property type="entry name" value="HD_domain"/>
</dbReference>
<feature type="domain" description="HD" evidence="2">
    <location>
        <begin position="60"/>
        <end position="193"/>
    </location>
</feature>
<dbReference type="SUPFAM" id="SSF109604">
    <property type="entry name" value="HD-domain/PDEase-like"/>
    <property type="match status" value="1"/>
</dbReference>
<name>A0A6J8ANN0_MYTCO</name>
<dbReference type="GO" id="GO:0008832">
    <property type="term" value="F:dGTPase activity"/>
    <property type="evidence" value="ECO:0007669"/>
    <property type="project" value="TreeGrafter"/>
</dbReference>
<dbReference type="Proteomes" id="UP000507470">
    <property type="component" value="Unassembled WGS sequence"/>
</dbReference>
<keyword evidence="3" id="KW-0378">Hydrolase</keyword>
<dbReference type="GO" id="GO:0045088">
    <property type="term" value="P:regulation of innate immune response"/>
    <property type="evidence" value="ECO:0007669"/>
    <property type="project" value="TreeGrafter"/>
</dbReference>
<dbReference type="PANTHER" id="PTHR11373">
    <property type="entry name" value="DEOXYNUCLEOSIDE TRIPHOSPHATE TRIPHOSPHOHYDROLASE"/>
    <property type="match status" value="1"/>
</dbReference>
<accession>A0A6J8ANN0</accession>
<dbReference type="InterPro" id="IPR050135">
    <property type="entry name" value="dGTPase-like"/>
</dbReference>
<evidence type="ECO:0000313" key="4">
    <source>
        <dbReference type="Proteomes" id="UP000507470"/>
    </source>
</evidence>
<proteinExistence type="inferred from homology"/>
<evidence type="ECO:0000259" key="2">
    <source>
        <dbReference type="PROSITE" id="PS51831"/>
    </source>
</evidence>
<dbReference type="Gene3D" id="1.10.3210.10">
    <property type="entry name" value="Hypothetical protein af1432"/>
    <property type="match status" value="1"/>
</dbReference>
<dbReference type="EC" id="3.1.5.-" evidence="3"/>
<dbReference type="CDD" id="cd00077">
    <property type="entry name" value="HDc"/>
    <property type="match status" value="1"/>
</dbReference>
<gene>
    <name evidence="3" type="ORF">MCOR_9645</name>
</gene>
<dbReference type="Pfam" id="PF01966">
    <property type="entry name" value="HD"/>
    <property type="match status" value="1"/>
</dbReference>
<dbReference type="GO" id="GO:0005634">
    <property type="term" value="C:nucleus"/>
    <property type="evidence" value="ECO:0007669"/>
    <property type="project" value="TreeGrafter"/>
</dbReference>
<dbReference type="GO" id="GO:0006203">
    <property type="term" value="P:dGTP catabolic process"/>
    <property type="evidence" value="ECO:0007669"/>
    <property type="project" value="TreeGrafter"/>
</dbReference>
<dbReference type="InterPro" id="IPR003607">
    <property type="entry name" value="HD/PDEase_dom"/>
</dbReference>
<dbReference type="EMBL" id="CACVKT020001743">
    <property type="protein sequence ID" value="CAC5371036.1"/>
    <property type="molecule type" value="Genomic_DNA"/>
</dbReference>
<dbReference type="AlphaFoldDB" id="A0A6J8ANN0"/>
<protein>
    <submittedName>
        <fullName evidence="3">SAMHD1</fullName>
        <ecNumber evidence="3">3.1.5.-</ecNumber>
    </submittedName>
</protein>
<dbReference type="PROSITE" id="PS51831">
    <property type="entry name" value="HD"/>
    <property type="match status" value="1"/>
</dbReference>
<evidence type="ECO:0000256" key="1">
    <source>
        <dbReference type="ARBA" id="ARBA00005776"/>
    </source>
</evidence>
<comment type="similarity">
    <text evidence="1">Belongs to the SAMHD1 family.</text>
</comment>
<dbReference type="GO" id="GO:0051607">
    <property type="term" value="P:defense response to virus"/>
    <property type="evidence" value="ECO:0007669"/>
    <property type="project" value="TreeGrafter"/>
</dbReference>
<dbReference type="SMART" id="SM00471">
    <property type="entry name" value="HDc"/>
    <property type="match status" value="1"/>
</dbReference>
<keyword evidence="4" id="KW-1185">Reference proteome</keyword>
<dbReference type="OrthoDB" id="9991235at2759"/>
<evidence type="ECO:0000313" key="3">
    <source>
        <dbReference type="EMBL" id="CAC5371036.1"/>
    </source>
</evidence>
<organism evidence="3 4">
    <name type="scientific">Mytilus coruscus</name>
    <name type="common">Sea mussel</name>
    <dbReference type="NCBI Taxonomy" id="42192"/>
    <lineage>
        <taxon>Eukaryota</taxon>
        <taxon>Metazoa</taxon>
        <taxon>Spiralia</taxon>
        <taxon>Lophotrochozoa</taxon>
        <taxon>Mollusca</taxon>
        <taxon>Bivalvia</taxon>
        <taxon>Autobranchia</taxon>
        <taxon>Pteriomorphia</taxon>
        <taxon>Mytilida</taxon>
        <taxon>Mytiloidea</taxon>
        <taxon>Mytilidae</taxon>
        <taxon>Mytilinae</taxon>
        <taxon>Mytilus</taxon>
    </lineage>
</organism>
<dbReference type="PANTHER" id="PTHR11373:SF4">
    <property type="entry name" value="DEOXYNUCLEOSIDE TRIPHOSPHATE TRIPHOSPHOHYDROLASE SAMHD1"/>
    <property type="match status" value="1"/>
</dbReference>
<sequence>MSKIGRAHLVVQIFNDPIHGHIEVHPLCVKIIDTPQFQRLRDLKQIGGCYFVYPGASNNRFEHCLGVCHLAGQLARILQKRQPELDISDKDILCVEIAGLCHDIGHGPFSHLFDAKFIPEALPGFKWKHEDASKMMFDFLITDNKLEEEFEKYGVDDKDQTFIREQILGPQKDTNRIVANERNGIDVDKWDYFARDCHGLGIKNTFDHNRFMKFARVIKVNDSFQICSRDKEAETLYGMFQLRSVLHRRAYKHRVCNAVEAMIVDALISANKVEIVPKKDGTCLTLSECIKDPEGYTKLTDSIFHVILMSTKPELEMARTLLERILHRQLYRCVGDTTPKRTPKEEDTEV</sequence>